<evidence type="ECO:0000256" key="1">
    <source>
        <dbReference type="SAM" id="SignalP"/>
    </source>
</evidence>
<accession>A0A6I6JR82</accession>
<dbReference type="Gene3D" id="2.130.10.10">
    <property type="entry name" value="YVTN repeat-like/Quinoprotein amine dehydrogenase"/>
    <property type="match status" value="1"/>
</dbReference>
<feature type="signal peptide" evidence="1">
    <location>
        <begin position="1"/>
        <end position="19"/>
    </location>
</feature>
<evidence type="ECO:0000313" key="3">
    <source>
        <dbReference type="Proteomes" id="UP000428260"/>
    </source>
</evidence>
<dbReference type="RefSeq" id="WP_158862990.1">
    <property type="nucleotide sequence ID" value="NZ_CP046401.1"/>
</dbReference>
<proteinExistence type="predicted"/>
<organism evidence="2 3">
    <name type="scientific">Maribellus comscasis</name>
    <dbReference type="NCBI Taxonomy" id="2681766"/>
    <lineage>
        <taxon>Bacteria</taxon>
        <taxon>Pseudomonadati</taxon>
        <taxon>Bacteroidota</taxon>
        <taxon>Bacteroidia</taxon>
        <taxon>Marinilabiliales</taxon>
        <taxon>Prolixibacteraceae</taxon>
        <taxon>Maribellus</taxon>
    </lineage>
</organism>
<name>A0A6I6JR82_9BACT</name>
<protein>
    <submittedName>
        <fullName evidence="2">Uncharacterized protein</fullName>
    </submittedName>
</protein>
<dbReference type="Proteomes" id="UP000428260">
    <property type="component" value="Chromosome"/>
</dbReference>
<evidence type="ECO:0000313" key="2">
    <source>
        <dbReference type="EMBL" id="QGY42647.1"/>
    </source>
</evidence>
<dbReference type="EMBL" id="CP046401">
    <property type="protein sequence ID" value="QGY42647.1"/>
    <property type="molecule type" value="Genomic_DNA"/>
</dbReference>
<feature type="chain" id="PRO_5026145584" evidence="1">
    <location>
        <begin position="20"/>
        <end position="460"/>
    </location>
</feature>
<gene>
    <name evidence="2" type="ORF">GM418_02945</name>
</gene>
<keyword evidence="1" id="KW-0732">Signal</keyword>
<dbReference type="KEGG" id="mcos:GM418_02945"/>
<dbReference type="AlphaFoldDB" id="A0A6I6JR82"/>
<dbReference type="InterPro" id="IPR015943">
    <property type="entry name" value="WD40/YVTN_repeat-like_dom_sf"/>
</dbReference>
<dbReference type="SUPFAM" id="SSF82171">
    <property type="entry name" value="DPP6 N-terminal domain-like"/>
    <property type="match status" value="1"/>
</dbReference>
<keyword evidence="3" id="KW-1185">Reference proteome</keyword>
<reference evidence="2 3" key="1">
    <citation type="submission" date="2019-11" db="EMBL/GenBank/DDBJ databases">
        <authorList>
            <person name="Zheng R.K."/>
            <person name="Sun C.M."/>
        </authorList>
    </citation>
    <scope>NUCLEOTIDE SEQUENCE [LARGE SCALE GENOMIC DNA]</scope>
    <source>
        <strain evidence="2 3">WC007</strain>
    </source>
</reference>
<sequence>MMRPLFVVFPFLLSISLFASEKESLKSNDKKSYSVYNSFEEVLNAKDAVYFEPVRISPVGSSEAPMYHGFFFYNCAQRELLEFDPEGRYMLGMRIFVEGRIVQSSDKGEIGYFDLVDNNKWIKIGETTAWNWQQGCRLQWIPGSSEEIIWNDRSDDGKKLISRVYNIRTKQTRTLPISVYTISPDGQTLLSVNFERIVHAGCRYMGVEDPYKEQWAPSEIGVWKMDMKTEKVEMLMSVRDMAHILYPDGLPADTIKGTLYFFREGFNPSGDRFITFIKDARETEPGRTQARTEGFSMNLDGKDVKYLYREPSHHFWINDKEIMDNGYHPDPETGNRVRGYFRFLDDDTGVPKEKYFDAPNGHITLHKSGDWILTDTYNINGFIYLYMYHIPTKKFVPLGKLAYKLGGYLYPYNPGVLRVDLHPRFTPDGKQVAIDSSHEGFGRQMYLIDISPIVDNPPRN</sequence>